<feature type="transmembrane region" description="Helical" evidence="1">
    <location>
        <begin position="57"/>
        <end position="77"/>
    </location>
</feature>
<dbReference type="KEGG" id="wic:J056_003760"/>
<reference evidence="3" key="1">
    <citation type="journal article" date="2013" name="BMC Genomics">
        <title>Genome and transcriptome sequencing of the halophilic fungus Wallemia ichthyophaga: haloadaptations present and absent.</title>
        <authorList>
            <person name="Zajc J."/>
            <person name="Liu Y."/>
            <person name="Dai W."/>
            <person name="Yang Z."/>
            <person name="Hu J."/>
            <person name="Gostincar C."/>
            <person name="Gunde-Cimerman N."/>
        </authorList>
    </citation>
    <scope>NUCLEOTIDE SEQUENCE [LARGE SCALE GENOMIC DNA]</scope>
    <source>
        <strain evidence="3">EXF-994 / CBS 113033</strain>
    </source>
</reference>
<dbReference type="HOGENOM" id="CLU_1107819_0_0_1"/>
<organism evidence="2 3">
    <name type="scientific">Wallemia ichthyophaga (strain EXF-994 / CBS 113033)</name>
    <dbReference type="NCBI Taxonomy" id="1299270"/>
    <lineage>
        <taxon>Eukaryota</taxon>
        <taxon>Fungi</taxon>
        <taxon>Dikarya</taxon>
        <taxon>Basidiomycota</taxon>
        <taxon>Wallemiomycotina</taxon>
        <taxon>Wallemiomycetes</taxon>
        <taxon>Wallemiales</taxon>
        <taxon>Wallemiaceae</taxon>
        <taxon>Wallemia</taxon>
    </lineage>
</organism>
<protein>
    <submittedName>
        <fullName evidence="2">Uncharacterized protein</fullName>
    </submittedName>
</protein>
<accession>R9AIQ5</accession>
<evidence type="ECO:0000256" key="1">
    <source>
        <dbReference type="SAM" id="Phobius"/>
    </source>
</evidence>
<name>R9AIQ5_WALI9</name>
<proteinExistence type="predicted"/>
<sequence length="251" mass="28225">MLGRVRASNLKASTSNLIASASFRSLGCRFHSHQSNHSIHSEEILLIQRPARFSPKIIWACVGTLTLYAVVCAEACYNFESFESKSENLQDTHDKDDKLEEPDTPTPPWKRLLAGTAVCFIGLGAASLLLFNSSREVIRLSHLPKTDQLRLHTSLNLPISFGRGKKYAKLGKGVLVDAQSVSLREPKQSGQHRTLSAVPLSTNPPRLPFNIDRRFPWRVNVVPPQKQEGFYMDNKAFVDVFKKQWLNMIGR</sequence>
<dbReference type="OrthoDB" id="3356867at2759"/>
<dbReference type="OMA" id="PFNIDRR"/>
<dbReference type="AlphaFoldDB" id="R9AIQ5"/>
<feature type="transmembrane region" description="Helical" evidence="1">
    <location>
        <begin position="112"/>
        <end position="131"/>
    </location>
</feature>
<dbReference type="GeneID" id="20376712"/>
<keyword evidence="1" id="KW-1133">Transmembrane helix</keyword>
<dbReference type="Proteomes" id="UP000014064">
    <property type="component" value="Unassembled WGS sequence"/>
</dbReference>
<evidence type="ECO:0000313" key="3">
    <source>
        <dbReference type="Proteomes" id="UP000014064"/>
    </source>
</evidence>
<evidence type="ECO:0000313" key="2">
    <source>
        <dbReference type="EMBL" id="EOR02084.1"/>
    </source>
</evidence>
<dbReference type="RefSeq" id="XP_009267251.1">
    <property type="nucleotide sequence ID" value="XM_009268976.1"/>
</dbReference>
<keyword evidence="1" id="KW-0472">Membrane</keyword>
<keyword evidence="1" id="KW-0812">Transmembrane</keyword>
<keyword evidence="3" id="KW-1185">Reference proteome</keyword>
<gene>
    <name evidence="2" type="ORF">J056_003760</name>
</gene>
<dbReference type="EMBL" id="KE007228">
    <property type="protein sequence ID" value="EOR02084.1"/>
    <property type="molecule type" value="Genomic_DNA"/>
</dbReference>